<dbReference type="AlphaFoldDB" id="A0A645IHQ4"/>
<sequence length="131" mass="14455">MKTILAVILFGIINIITLLLLVYFSITITRVALKGKKVSKFLGFVAFIALNAAIAYIEYKIIQLFPQTISFMPELLQGFPANAEPMLLDGTLITIRNSGLNINIAAVIYNIVIYVGLFLGTGYLIDNKIDI</sequence>
<dbReference type="EMBL" id="VSSQ01115327">
    <property type="protein sequence ID" value="MPN50815.1"/>
    <property type="molecule type" value="Genomic_DNA"/>
</dbReference>
<feature type="transmembrane region" description="Helical" evidence="1">
    <location>
        <begin position="6"/>
        <end position="26"/>
    </location>
</feature>
<accession>A0A645IHQ4</accession>
<evidence type="ECO:0000256" key="1">
    <source>
        <dbReference type="SAM" id="Phobius"/>
    </source>
</evidence>
<keyword evidence="1" id="KW-0812">Transmembrane</keyword>
<keyword evidence="1" id="KW-0472">Membrane</keyword>
<proteinExistence type="predicted"/>
<protein>
    <submittedName>
        <fullName evidence="2">Uncharacterized protein</fullName>
    </submittedName>
</protein>
<organism evidence="2">
    <name type="scientific">bioreactor metagenome</name>
    <dbReference type="NCBI Taxonomy" id="1076179"/>
    <lineage>
        <taxon>unclassified sequences</taxon>
        <taxon>metagenomes</taxon>
        <taxon>ecological metagenomes</taxon>
    </lineage>
</organism>
<feature type="transmembrane region" description="Helical" evidence="1">
    <location>
        <begin position="102"/>
        <end position="125"/>
    </location>
</feature>
<keyword evidence="1" id="KW-1133">Transmembrane helix</keyword>
<name>A0A645IHQ4_9ZZZZ</name>
<feature type="transmembrane region" description="Helical" evidence="1">
    <location>
        <begin position="38"/>
        <end position="57"/>
    </location>
</feature>
<comment type="caution">
    <text evidence="2">The sequence shown here is derived from an EMBL/GenBank/DDBJ whole genome shotgun (WGS) entry which is preliminary data.</text>
</comment>
<gene>
    <name evidence="2" type="ORF">SDC9_198454</name>
</gene>
<evidence type="ECO:0000313" key="2">
    <source>
        <dbReference type="EMBL" id="MPN50815.1"/>
    </source>
</evidence>
<reference evidence="2" key="1">
    <citation type="submission" date="2019-08" db="EMBL/GenBank/DDBJ databases">
        <authorList>
            <person name="Kucharzyk K."/>
            <person name="Murdoch R.W."/>
            <person name="Higgins S."/>
            <person name="Loffler F."/>
        </authorList>
    </citation>
    <scope>NUCLEOTIDE SEQUENCE</scope>
</reference>